<reference evidence="1 3" key="2">
    <citation type="journal article" date="2018" name="Plant J.">
        <title>The Physcomitrella patens chromosome-scale assembly reveals moss genome structure and evolution.</title>
        <authorList>
            <person name="Lang D."/>
            <person name="Ullrich K.K."/>
            <person name="Murat F."/>
            <person name="Fuchs J."/>
            <person name="Jenkins J."/>
            <person name="Haas F.B."/>
            <person name="Piednoel M."/>
            <person name="Gundlach H."/>
            <person name="Van Bel M."/>
            <person name="Meyberg R."/>
            <person name="Vives C."/>
            <person name="Morata J."/>
            <person name="Symeonidi A."/>
            <person name="Hiss M."/>
            <person name="Muchero W."/>
            <person name="Kamisugi Y."/>
            <person name="Saleh O."/>
            <person name="Blanc G."/>
            <person name="Decker E.L."/>
            <person name="van Gessel N."/>
            <person name="Grimwood J."/>
            <person name="Hayes R.D."/>
            <person name="Graham S.W."/>
            <person name="Gunter L.E."/>
            <person name="McDaniel S.F."/>
            <person name="Hoernstein S.N.W."/>
            <person name="Larsson A."/>
            <person name="Li F.W."/>
            <person name="Perroud P.F."/>
            <person name="Phillips J."/>
            <person name="Ranjan P."/>
            <person name="Rokshar D.S."/>
            <person name="Rothfels C.J."/>
            <person name="Schneider L."/>
            <person name="Shu S."/>
            <person name="Stevenson D.W."/>
            <person name="Thummler F."/>
            <person name="Tillich M."/>
            <person name="Villarreal Aguilar J.C."/>
            <person name="Widiez T."/>
            <person name="Wong G.K."/>
            <person name="Wymore A."/>
            <person name="Zhang Y."/>
            <person name="Zimmer A.D."/>
            <person name="Quatrano R.S."/>
            <person name="Mayer K.F.X."/>
            <person name="Goodstein D."/>
            <person name="Casacuberta J.M."/>
            <person name="Vandepoele K."/>
            <person name="Reski R."/>
            <person name="Cuming A.C."/>
            <person name="Tuskan G.A."/>
            <person name="Maumus F."/>
            <person name="Salse J."/>
            <person name="Schmutz J."/>
            <person name="Rensing S.A."/>
        </authorList>
    </citation>
    <scope>NUCLEOTIDE SEQUENCE [LARGE SCALE GENOMIC DNA]</scope>
    <source>
        <strain evidence="2 3">cv. Gransden 2004</strain>
    </source>
</reference>
<dbReference type="InParanoid" id="A0A2K1KX57"/>
<dbReference type="EnsemblPlants" id="Pp3c3_34600V3.4">
    <property type="protein sequence ID" value="Pp3c3_34600V3.4"/>
    <property type="gene ID" value="Pp3c3_34600"/>
</dbReference>
<dbReference type="Gramene" id="Pp3c3_34600V3.2">
    <property type="protein sequence ID" value="Pp3c3_34600V3.2"/>
    <property type="gene ID" value="Pp3c3_34600"/>
</dbReference>
<accession>A0A2K1KX57</accession>
<organism evidence="1">
    <name type="scientific">Physcomitrium patens</name>
    <name type="common">Spreading-leaved earth moss</name>
    <name type="synonym">Physcomitrella patens</name>
    <dbReference type="NCBI Taxonomy" id="3218"/>
    <lineage>
        <taxon>Eukaryota</taxon>
        <taxon>Viridiplantae</taxon>
        <taxon>Streptophyta</taxon>
        <taxon>Embryophyta</taxon>
        <taxon>Bryophyta</taxon>
        <taxon>Bryophytina</taxon>
        <taxon>Bryopsida</taxon>
        <taxon>Funariidae</taxon>
        <taxon>Funariales</taxon>
        <taxon>Funariaceae</taxon>
        <taxon>Physcomitrium</taxon>
    </lineage>
</organism>
<name>A0A2K1KX57_PHYPA</name>
<dbReference type="Gramene" id="Pp3c3_34600V3.3">
    <property type="protein sequence ID" value="Pp3c3_34600V3.3"/>
    <property type="gene ID" value="Pp3c3_34600"/>
</dbReference>
<dbReference type="Gramene" id="Pp3c3_34600V3.1">
    <property type="protein sequence ID" value="Pp3c3_34600V3.1"/>
    <property type="gene ID" value="Pp3c3_34600"/>
</dbReference>
<dbReference type="EnsemblPlants" id="Pp3c3_34600V3.2">
    <property type="protein sequence ID" value="Pp3c3_34600V3.2"/>
    <property type="gene ID" value="Pp3c3_34600"/>
</dbReference>
<protein>
    <submittedName>
        <fullName evidence="1 2">Uncharacterized protein</fullName>
    </submittedName>
</protein>
<reference evidence="1 3" key="1">
    <citation type="journal article" date="2008" name="Science">
        <title>The Physcomitrella genome reveals evolutionary insights into the conquest of land by plants.</title>
        <authorList>
            <person name="Rensing S."/>
            <person name="Lang D."/>
            <person name="Zimmer A."/>
            <person name="Terry A."/>
            <person name="Salamov A."/>
            <person name="Shapiro H."/>
            <person name="Nishiyama T."/>
            <person name="Perroud P.-F."/>
            <person name="Lindquist E."/>
            <person name="Kamisugi Y."/>
            <person name="Tanahashi T."/>
            <person name="Sakakibara K."/>
            <person name="Fujita T."/>
            <person name="Oishi K."/>
            <person name="Shin-I T."/>
            <person name="Kuroki Y."/>
            <person name="Toyoda A."/>
            <person name="Suzuki Y."/>
            <person name="Hashimoto A."/>
            <person name="Yamaguchi K."/>
            <person name="Sugano A."/>
            <person name="Kohara Y."/>
            <person name="Fujiyama A."/>
            <person name="Anterola A."/>
            <person name="Aoki S."/>
            <person name="Ashton N."/>
            <person name="Barbazuk W.B."/>
            <person name="Barker E."/>
            <person name="Bennetzen J."/>
            <person name="Bezanilla M."/>
            <person name="Blankenship R."/>
            <person name="Cho S.H."/>
            <person name="Dutcher S."/>
            <person name="Estelle M."/>
            <person name="Fawcett J.A."/>
            <person name="Gundlach H."/>
            <person name="Hanada K."/>
            <person name="Heyl A."/>
            <person name="Hicks K.A."/>
            <person name="Hugh J."/>
            <person name="Lohr M."/>
            <person name="Mayer K."/>
            <person name="Melkozernov A."/>
            <person name="Murata T."/>
            <person name="Nelson D."/>
            <person name="Pils B."/>
            <person name="Prigge M."/>
            <person name="Reiss B."/>
            <person name="Renner T."/>
            <person name="Rombauts S."/>
            <person name="Rushton P."/>
            <person name="Sanderfoot A."/>
            <person name="Schween G."/>
            <person name="Shiu S.-H."/>
            <person name="Stueber K."/>
            <person name="Theodoulou F.L."/>
            <person name="Tu H."/>
            <person name="Van de Peer Y."/>
            <person name="Verrier P.J."/>
            <person name="Waters E."/>
            <person name="Wood A."/>
            <person name="Yang L."/>
            <person name="Cove D."/>
            <person name="Cuming A."/>
            <person name="Hasebe M."/>
            <person name="Lucas S."/>
            <person name="Mishler D.B."/>
            <person name="Reski R."/>
            <person name="Grigoriev I."/>
            <person name="Quatrano R.S."/>
            <person name="Boore J.L."/>
        </authorList>
    </citation>
    <scope>NUCLEOTIDE SEQUENCE [LARGE SCALE GENOMIC DNA]</scope>
    <source>
        <strain evidence="2 3">cv. Gransden 2004</strain>
    </source>
</reference>
<dbReference type="EnsemblPlants" id="Pp3c3_34600V3.1">
    <property type="protein sequence ID" value="Pp3c3_34600V3.1"/>
    <property type="gene ID" value="Pp3c3_34600"/>
</dbReference>
<gene>
    <name evidence="1" type="ORF">PHYPA_005369</name>
</gene>
<evidence type="ECO:0000313" key="1">
    <source>
        <dbReference type="EMBL" id="PNR58374.1"/>
    </source>
</evidence>
<evidence type="ECO:0000313" key="3">
    <source>
        <dbReference type="Proteomes" id="UP000006727"/>
    </source>
</evidence>
<dbReference type="Gramene" id="Pp3c3_34600V3.4">
    <property type="protein sequence ID" value="Pp3c3_34600V3.4"/>
    <property type="gene ID" value="Pp3c3_34600"/>
</dbReference>
<keyword evidence="3" id="KW-1185">Reference proteome</keyword>
<dbReference type="EMBL" id="ABEU02000003">
    <property type="protein sequence ID" value="PNR58374.1"/>
    <property type="molecule type" value="Genomic_DNA"/>
</dbReference>
<reference evidence="2" key="3">
    <citation type="submission" date="2020-12" db="UniProtKB">
        <authorList>
            <consortium name="EnsemblPlants"/>
        </authorList>
    </citation>
    <scope>IDENTIFICATION</scope>
</reference>
<dbReference type="EnsemblPlants" id="Pp3c3_34600V3.3">
    <property type="protein sequence ID" value="Pp3c3_34600V3.3"/>
    <property type="gene ID" value="Pp3c3_34600"/>
</dbReference>
<dbReference type="AlphaFoldDB" id="A0A2K1KX57"/>
<sequence>MACQVSARSRNPCVSSLRCKDSGNFAQRTCDDYYEATHWTTINCTNFNHELWVIHIKERGSMLSTGRHRSVDYLATWSSQS</sequence>
<evidence type="ECO:0000313" key="2">
    <source>
        <dbReference type="EnsemblPlants" id="Pp3c3_34600V3.1"/>
    </source>
</evidence>
<proteinExistence type="predicted"/>
<dbReference type="Proteomes" id="UP000006727">
    <property type="component" value="Chromosome 3"/>
</dbReference>